<keyword evidence="11" id="KW-0472">Membrane</keyword>
<keyword evidence="4" id="KW-1134">Transmembrane beta strand</keyword>
<dbReference type="Gene3D" id="3.10.560.10">
    <property type="entry name" value="Outer membrane lipoprotein wza domain like"/>
    <property type="match status" value="1"/>
</dbReference>
<evidence type="ECO:0000256" key="1">
    <source>
        <dbReference type="ARBA" id="ARBA00004571"/>
    </source>
</evidence>
<dbReference type="InterPro" id="IPR049712">
    <property type="entry name" value="Poly_export"/>
</dbReference>
<evidence type="ECO:0000256" key="8">
    <source>
        <dbReference type="ARBA" id="ARBA00023047"/>
    </source>
</evidence>
<keyword evidence="7" id="KW-0732">Signal</keyword>
<evidence type="ECO:0000313" key="17">
    <source>
        <dbReference type="EMBL" id="VAW54801.1"/>
    </source>
</evidence>
<evidence type="ECO:0000256" key="5">
    <source>
        <dbReference type="ARBA" id="ARBA00022597"/>
    </source>
</evidence>
<reference evidence="17" key="1">
    <citation type="submission" date="2018-06" db="EMBL/GenBank/DDBJ databases">
        <authorList>
            <person name="Zhirakovskaya E."/>
        </authorList>
    </citation>
    <scope>NUCLEOTIDE SEQUENCE</scope>
</reference>
<gene>
    <name evidence="17" type="ORF">MNBD_GAMMA06-618</name>
</gene>
<evidence type="ECO:0000259" key="16">
    <source>
        <dbReference type="Pfam" id="PF22461"/>
    </source>
</evidence>
<comment type="similarity">
    <text evidence="2">Belongs to the BexD/CtrA/VexA family.</text>
</comment>
<keyword evidence="3" id="KW-0813">Transport</keyword>
<dbReference type="GO" id="GO:0009279">
    <property type="term" value="C:cell outer membrane"/>
    <property type="evidence" value="ECO:0007669"/>
    <property type="project" value="UniProtKB-SubCell"/>
</dbReference>
<evidence type="ECO:0000256" key="4">
    <source>
        <dbReference type="ARBA" id="ARBA00022452"/>
    </source>
</evidence>
<evidence type="ECO:0000256" key="2">
    <source>
        <dbReference type="ARBA" id="ARBA00009450"/>
    </source>
</evidence>
<dbReference type="EMBL" id="UOFD01000079">
    <property type="protein sequence ID" value="VAW54801.1"/>
    <property type="molecule type" value="Genomic_DNA"/>
</dbReference>
<dbReference type="InterPro" id="IPR003715">
    <property type="entry name" value="Poly_export_N"/>
</dbReference>
<dbReference type="PANTHER" id="PTHR33619:SF3">
    <property type="entry name" value="POLYSACCHARIDE EXPORT PROTEIN GFCE-RELATED"/>
    <property type="match status" value="1"/>
</dbReference>
<evidence type="ECO:0000256" key="3">
    <source>
        <dbReference type="ARBA" id="ARBA00022448"/>
    </source>
</evidence>
<evidence type="ECO:0000259" key="15">
    <source>
        <dbReference type="Pfam" id="PF02563"/>
    </source>
</evidence>
<keyword evidence="6" id="KW-0812">Transmembrane</keyword>
<dbReference type="GO" id="GO:0015159">
    <property type="term" value="F:polysaccharide transmembrane transporter activity"/>
    <property type="evidence" value="ECO:0007669"/>
    <property type="project" value="InterPro"/>
</dbReference>
<keyword evidence="8" id="KW-0625">Polysaccharide transport</keyword>
<evidence type="ECO:0000256" key="10">
    <source>
        <dbReference type="ARBA" id="ARBA00023114"/>
    </source>
</evidence>
<evidence type="ECO:0000256" key="9">
    <source>
        <dbReference type="ARBA" id="ARBA00023065"/>
    </source>
</evidence>
<organism evidence="17">
    <name type="scientific">hydrothermal vent metagenome</name>
    <dbReference type="NCBI Taxonomy" id="652676"/>
    <lineage>
        <taxon>unclassified sequences</taxon>
        <taxon>metagenomes</taxon>
        <taxon>ecological metagenomes</taxon>
    </lineage>
</organism>
<dbReference type="Pfam" id="PF02563">
    <property type="entry name" value="Poly_export"/>
    <property type="match status" value="1"/>
</dbReference>
<dbReference type="InterPro" id="IPR054765">
    <property type="entry name" value="SLBB_dom"/>
</dbReference>
<dbReference type="GO" id="GO:0006811">
    <property type="term" value="P:monoatomic ion transport"/>
    <property type="evidence" value="ECO:0007669"/>
    <property type="project" value="UniProtKB-KW"/>
</dbReference>
<dbReference type="NCBIfam" id="TIGR03027">
    <property type="entry name" value="pepcterm_export"/>
    <property type="match status" value="1"/>
</dbReference>
<sequence length="209" mass="22885">MFNRLFAVLLVAAVLNLSSCSASNPNLPIHSKNQEGPKVLVKSYKMSVGDQIQINVWKNAELSLSEPIRPDGKISMPLVGDVMAVGLTPEELAAEIEKKLVSYVKSPNVTVILTSLQGHAFLSRIRVTGSVVKNVSMPYYQGMTVLDAILEAGSVDLYADANDTKLHRKTTKGAASYDIRLKDIMEDGDMRTNIRLLPGDIITVPERNF</sequence>
<name>A0A3B0WHK4_9ZZZZ</name>
<keyword evidence="13" id="KW-0998">Cell outer membrane</keyword>
<evidence type="ECO:0008006" key="18">
    <source>
        <dbReference type="Google" id="ProtNLM"/>
    </source>
</evidence>
<protein>
    <recommendedName>
        <fullName evidence="18">FIG123464: Polysaccharide export protein</fullName>
    </recommendedName>
</protein>
<evidence type="ECO:0000256" key="13">
    <source>
        <dbReference type="ARBA" id="ARBA00023237"/>
    </source>
</evidence>
<dbReference type="PANTHER" id="PTHR33619">
    <property type="entry name" value="POLYSACCHARIDE EXPORT PROTEIN GFCE-RELATED"/>
    <property type="match status" value="1"/>
</dbReference>
<dbReference type="GO" id="GO:0046930">
    <property type="term" value="C:pore complex"/>
    <property type="evidence" value="ECO:0007669"/>
    <property type="project" value="UniProtKB-KW"/>
</dbReference>
<comment type="subcellular location">
    <subcellularLocation>
        <location evidence="1">Cell outer membrane</location>
        <topology evidence="1">Multi-pass membrane protein</topology>
    </subcellularLocation>
</comment>
<keyword evidence="5" id="KW-0762">Sugar transport</keyword>
<proteinExistence type="inferred from homology"/>
<accession>A0A3B0WHK4</accession>
<keyword evidence="14" id="KW-0449">Lipoprotein</keyword>
<evidence type="ECO:0000256" key="7">
    <source>
        <dbReference type="ARBA" id="ARBA00022729"/>
    </source>
</evidence>
<evidence type="ECO:0000256" key="14">
    <source>
        <dbReference type="ARBA" id="ARBA00023288"/>
    </source>
</evidence>
<keyword evidence="10" id="KW-0626">Porin</keyword>
<feature type="domain" description="Polysaccharide export protein N-terminal" evidence="15">
    <location>
        <begin position="42"/>
        <end position="113"/>
    </location>
</feature>
<dbReference type="GO" id="GO:0015288">
    <property type="term" value="F:porin activity"/>
    <property type="evidence" value="ECO:0007669"/>
    <property type="project" value="UniProtKB-KW"/>
</dbReference>
<keyword evidence="9" id="KW-0406">Ion transport</keyword>
<dbReference type="Gene3D" id="3.30.1950.10">
    <property type="entry name" value="wza like domain"/>
    <property type="match status" value="1"/>
</dbReference>
<evidence type="ECO:0000256" key="11">
    <source>
        <dbReference type="ARBA" id="ARBA00023136"/>
    </source>
</evidence>
<evidence type="ECO:0000256" key="6">
    <source>
        <dbReference type="ARBA" id="ARBA00022692"/>
    </source>
</evidence>
<dbReference type="InterPro" id="IPR017477">
    <property type="entry name" value="PEP-CTERM_polysacc_export"/>
</dbReference>
<dbReference type="AlphaFoldDB" id="A0A3B0WHK4"/>
<evidence type="ECO:0000256" key="12">
    <source>
        <dbReference type="ARBA" id="ARBA00023139"/>
    </source>
</evidence>
<feature type="domain" description="SLBB" evidence="16">
    <location>
        <begin position="124"/>
        <end position="204"/>
    </location>
</feature>
<dbReference type="Pfam" id="PF22461">
    <property type="entry name" value="SLBB_2"/>
    <property type="match status" value="1"/>
</dbReference>
<keyword evidence="12" id="KW-0564">Palmitate</keyword>